<gene>
    <name evidence="1" type="ORF">QFC20_003748</name>
</gene>
<sequence length="295" mass="33573">MKWLHQERAPPGVTLIQRKLSLGNRPLSSSIVERIVLSSGPLVHGEIPLSDRSKGEFTFDIHAPNITNSYLPLFPHSLLSPPTRSIFPSPPVIKQRKAYRAQAVVEMVRAIRRRHGITAGERLRNIVVINDCEDYQSDIRTASEWIEWATHVASVVVRSYASQWCRLRTLINFVKNNYTHCDIDFNGECAVLVATESYDAEYHIQQLPLDGKVIRALVPSSPWVDLDNVDYFYKYSRSGVEDTIMPIIKRPAPALLALLLARYRPVAEGPDGERLSYMYDRNKNGFAYYVYAGKQ</sequence>
<proteinExistence type="predicted"/>
<evidence type="ECO:0000313" key="1">
    <source>
        <dbReference type="EMBL" id="KAJ9107213.1"/>
    </source>
</evidence>
<reference evidence="1" key="1">
    <citation type="submission" date="2023-04" db="EMBL/GenBank/DDBJ databases">
        <title>Draft Genome sequencing of Naganishia species isolated from polar environments using Oxford Nanopore Technology.</title>
        <authorList>
            <person name="Leo P."/>
            <person name="Venkateswaran K."/>
        </authorList>
    </citation>
    <scope>NUCLEOTIDE SEQUENCE</scope>
    <source>
        <strain evidence="1">MNA-CCFEE 5262</strain>
    </source>
</reference>
<protein>
    <submittedName>
        <fullName evidence="1">Uncharacterized protein</fullName>
    </submittedName>
</protein>
<organism evidence="1 2">
    <name type="scientific">Naganishia adeliensis</name>
    <dbReference type="NCBI Taxonomy" id="92952"/>
    <lineage>
        <taxon>Eukaryota</taxon>
        <taxon>Fungi</taxon>
        <taxon>Dikarya</taxon>
        <taxon>Basidiomycota</taxon>
        <taxon>Agaricomycotina</taxon>
        <taxon>Tremellomycetes</taxon>
        <taxon>Filobasidiales</taxon>
        <taxon>Filobasidiaceae</taxon>
        <taxon>Naganishia</taxon>
    </lineage>
</organism>
<dbReference type="EMBL" id="JASBWS010000037">
    <property type="protein sequence ID" value="KAJ9107213.1"/>
    <property type="molecule type" value="Genomic_DNA"/>
</dbReference>
<keyword evidence="2" id="KW-1185">Reference proteome</keyword>
<evidence type="ECO:0000313" key="2">
    <source>
        <dbReference type="Proteomes" id="UP001230649"/>
    </source>
</evidence>
<name>A0ACC2W639_9TREE</name>
<dbReference type="Proteomes" id="UP001230649">
    <property type="component" value="Unassembled WGS sequence"/>
</dbReference>
<comment type="caution">
    <text evidence="1">The sequence shown here is derived from an EMBL/GenBank/DDBJ whole genome shotgun (WGS) entry which is preliminary data.</text>
</comment>
<accession>A0ACC2W639</accession>